<accession>A0ABX4G4R6</accession>
<dbReference type="EMBL" id="NOIF01000007">
    <property type="protein sequence ID" value="OZS45575.1"/>
    <property type="molecule type" value="Genomic_DNA"/>
</dbReference>
<keyword evidence="1" id="KW-0732">Signal</keyword>
<organism evidence="2 3">
    <name type="scientific">Photobacterium sanguinicancri</name>
    <dbReference type="NCBI Taxonomy" id="875932"/>
    <lineage>
        <taxon>Bacteria</taxon>
        <taxon>Pseudomonadati</taxon>
        <taxon>Pseudomonadota</taxon>
        <taxon>Gammaproteobacteria</taxon>
        <taxon>Vibrionales</taxon>
        <taxon>Vibrionaceae</taxon>
        <taxon>Photobacterium</taxon>
    </lineage>
</organism>
<dbReference type="Proteomes" id="UP000215999">
    <property type="component" value="Unassembled WGS sequence"/>
</dbReference>
<evidence type="ECO:0000313" key="3">
    <source>
        <dbReference type="Proteomes" id="UP000215999"/>
    </source>
</evidence>
<name>A0ABX4G4R6_9GAMM</name>
<dbReference type="PROSITE" id="PS51257">
    <property type="entry name" value="PROKAR_LIPOPROTEIN"/>
    <property type="match status" value="1"/>
</dbReference>
<comment type="caution">
    <text evidence="2">The sequence shown here is derived from an EMBL/GenBank/DDBJ whole genome shotgun (WGS) entry which is preliminary data.</text>
</comment>
<evidence type="ECO:0000256" key="1">
    <source>
        <dbReference type="SAM" id="SignalP"/>
    </source>
</evidence>
<protein>
    <recommendedName>
        <fullName evidence="4">FlgD Ig-like domain-containing protein</fullName>
    </recommendedName>
</protein>
<proteinExistence type="predicted"/>
<feature type="signal peptide" evidence="1">
    <location>
        <begin position="1"/>
        <end position="23"/>
    </location>
</feature>
<feature type="chain" id="PRO_5047544978" description="FlgD Ig-like domain-containing protein" evidence="1">
    <location>
        <begin position="24"/>
        <end position="376"/>
    </location>
</feature>
<reference evidence="2 3" key="1">
    <citation type="journal article" date="2016" name="Antonie Van Leeuwenhoek">
        <title>Photobacterium sanguinicancri sp. nov. isolated from marine animals.</title>
        <authorList>
            <person name="Gomez-Gil B."/>
            <person name="Roque A."/>
            <person name="Rotllant G."/>
            <person name="Romalde J.L."/>
            <person name="Doce A."/>
            <person name="Eggermont M."/>
            <person name="Defoirdt T."/>
        </authorList>
    </citation>
    <scope>NUCLEOTIDE SEQUENCE [LARGE SCALE GENOMIC DNA]</scope>
    <source>
        <strain evidence="2 3">CAIM 1827</strain>
    </source>
</reference>
<gene>
    <name evidence="2" type="ORF">ASV53_02495</name>
</gene>
<evidence type="ECO:0008006" key="4">
    <source>
        <dbReference type="Google" id="ProtNLM"/>
    </source>
</evidence>
<keyword evidence="3" id="KW-1185">Reference proteome</keyword>
<dbReference type="RefSeq" id="WP_094955950.1">
    <property type="nucleotide sequence ID" value="NZ_CANMLA010000004.1"/>
</dbReference>
<sequence length="376" mass="42510">MIQRRVKAIFFLMLFCFTSSCLAKSNTENIESNLVAIKPFATNTFNPSDTNVFHFSIDIHQKVLLEVSIVSTDRDVVKTIYPLKLTQKGTLTLAWDGKDELGVVVPDEAWFPVIRYVYEGDEYTVTPMDNSGGEILQSIPIVFQSREQLNITLDQPARLLVRAGLKSGAMLKTISDWRPLVSGTHLIHWDGLDTSGVYPFTESEDFAVMATAFALPEHAIMTWGNASIDYVQWHKLRGYSEHVADRRANIKQSRDGKTLSKVFFKPMYLPRDPRVTVYFDTRRQASANNELAFVQVDIPKEDRGIVEKSLFEVGFFINGQFVSEEEQGYVPFVWQFNPNEYPKGDHYLTVNISGFDGQVGVATVKFTSTGKGKSMD</sequence>
<dbReference type="Gene3D" id="2.60.40.4070">
    <property type="match status" value="1"/>
</dbReference>
<evidence type="ECO:0000313" key="2">
    <source>
        <dbReference type="EMBL" id="OZS45575.1"/>
    </source>
</evidence>